<evidence type="ECO:0000256" key="2">
    <source>
        <dbReference type="ARBA" id="ARBA00006285"/>
    </source>
</evidence>
<dbReference type="InterPro" id="IPR015882">
    <property type="entry name" value="HEX_bac_N"/>
</dbReference>
<evidence type="ECO:0000256" key="7">
    <source>
        <dbReference type="SAM" id="SignalP"/>
    </source>
</evidence>
<feature type="domain" description="PA14" evidence="8">
    <location>
        <begin position="614"/>
        <end position="748"/>
    </location>
</feature>
<dbReference type="GO" id="GO:0030203">
    <property type="term" value="P:glycosaminoglycan metabolic process"/>
    <property type="evidence" value="ECO:0007669"/>
    <property type="project" value="TreeGrafter"/>
</dbReference>
<keyword evidence="5" id="KW-0326">Glycosidase</keyword>
<dbReference type="GO" id="GO:0005975">
    <property type="term" value="P:carbohydrate metabolic process"/>
    <property type="evidence" value="ECO:0007669"/>
    <property type="project" value="InterPro"/>
</dbReference>
<dbReference type="GO" id="GO:0016020">
    <property type="term" value="C:membrane"/>
    <property type="evidence" value="ECO:0007669"/>
    <property type="project" value="TreeGrafter"/>
</dbReference>
<evidence type="ECO:0000256" key="5">
    <source>
        <dbReference type="ARBA" id="ARBA00023295"/>
    </source>
</evidence>
<organism evidence="9 10">
    <name type="scientific">Xylanibacter ruminicola</name>
    <name type="common">Prevotella ruminicola</name>
    <dbReference type="NCBI Taxonomy" id="839"/>
    <lineage>
        <taxon>Bacteria</taxon>
        <taxon>Pseudomonadati</taxon>
        <taxon>Bacteroidota</taxon>
        <taxon>Bacteroidia</taxon>
        <taxon>Bacteroidales</taxon>
        <taxon>Prevotellaceae</taxon>
        <taxon>Xylanibacter</taxon>
    </lineage>
</organism>
<evidence type="ECO:0000313" key="10">
    <source>
        <dbReference type="Proteomes" id="UP000182257"/>
    </source>
</evidence>
<evidence type="ECO:0000256" key="4">
    <source>
        <dbReference type="ARBA" id="ARBA00022801"/>
    </source>
</evidence>
<keyword evidence="4" id="KW-0378">Hydrolase</keyword>
<dbReference type="InterPro" id="IPR015883">
    <property type="entry name" value="Glyco_hydro_20_cat"/>
</dbReference>
<gene>
    <name evidence="9" type="ORF">SAMN05216462_0976</name>
</gene>
<keyword evidence="7" id="KW-0732">Signal</keyword>
<dbReference type="SUPFAM" id="SSF51445">
    <property type="entry name" value="(Trans)glycosidases"/>
    <property type="match status" value="1"/>
</dbReference>
<dbReference type="OrthoDB" id="1090159at2"/>
<accession>A0A1H3ZY84</accession>
<dbReference type="InterPro" id="IPR037524">
    <property type="entry name" value="PA14/GLEYA"/>
</dbReference>
<dbReference type="GO" id="GO:0004563">
    <property type="term" value="F:beta-N-acetylhexosaminidase activity"/>
    <property type="evidence" value="ECO:0007669"/>
    <property type="project" value="UniProtKB-EC"/>
</dbReference>
<dbReference type="CDD" id="cd06563">
    <property type="entry name" value="GH20_chitobiase-like"/>
    <property type="match status" value="1"/>
</dbReference>
<dbReference type="AlphaFoldDB" id="A0A1H3ZY84"/>
<dbReference type="InterPro" id="IPR011658">
    <property type="entry name" value="PA14_dom"/>
</dbReference>
<evidence type="ECO:0000313" key="9">
    <source>
        <dbReference type="EMBL" id="SEA28649.1"/>
    </source>
</evidence>
<dbReference type="EMBL" id="FNRF01000002">
    <property type="protein sequence ID" value="SEA28649.1"/>
    <property type="molecule type" value="Genomic_DNA"/>
</dbReference>
<dbReference type="InterPro" id="IPR059177">
    <property type="entry name" value="GH29D-like_dom"/>
</dbReference>
<dbReference type="InterPro" id="IPR017853">
    <property type="entry name" value="GH"/>
</dbReference>
<evidence type="ECO:0000259" key="8">
    <source>
        <dbReference type="PROSITE" id="PS51820"/>
    </source>
</evidence>
<evidence type="ECO:0000256" key="6">
    <source>
        <dbReference type="PIRSR" id="PIRSR625705-1"/>
    </source>
</evidence>
<dbReference type="Gene3D" id="3.20.20.80">
    <property type="entry name" value="Glycosidases"/>
    <property type="match status" value="1"/>
</dbReference>
<name>A0A1H3ZY84_XYLRU</name>
<dbReference type="Pfam" id="PF00728">
    <property type="entry name" value="Glyco_hydro_20"/>
    <property type="match status" value="1"/>
</dbReference>
<feature type="active site" description="Proton donor" evidence="6">
    <location>
        <position position="333"/>
    </location>
</feature>
<proteinExistence type="inferred from homology"/>
<dbReference type="InterPro" id="IPR029018">
    <property type="entry name" value="Hex-like_dom2"/>
</dbReference>
<comment type="similarity">
    <text evidence="2">Belongs to the glycosyl hydrolase 20 family.</text>
</comment>
<dbReference type="SUPFAM" id="SSF56988">
    <property type="entry name" value="Anthrax protective antigen"/>
    <property type="match status" value="1"/>
</dbReference>
<dbReference type="Pfam" id="PF13290">
    <property type="entry name" value="CHB_HEX_C_1"/>
    <property type="match status" value="1"/>
</dbReference>
<reference evidence="9 10" key="1">
    <citation type="submission" date="2016-10" db="EMBL/GenBank/DDBJ databases">
        <authorList>
            <person name="de Groot N.N."/>
        </authorList>
    </citation>
    <scope>NUCLEOTIDE SEQUENCE [LARGE SCALE GENOMIC DNA]</scope>
    <source>
        <strain evidence="9 10">D31d</strain>
    </source>
</reference>
<dbReference type="Proteomes" id="UP000182257">
    <property type="component" value="Unassembled WGS sequence"/>
</dbReference>
<dbReference type="Pfam" id="PF02838">
    <property type="entry name" value="Glyco_hydro_20b"/>
    <property type="match status" value="1"/>
</dbReference>
<dbReference type="InterPro" id="IPR025705">
    <property type="entry name" value="Beta_hexosaminidase_sua/sub"/>
</dbReference>
<feature type="signal peptide" evidence="7">
    <location>
        <begin position="1"/>
        <end position="18"/>
    </location>
</feature>
<protein>
    <recommendedName>
        <fullName evidence="3">beta-N-acetylhexosaminidase</fullName>
        <ecNumber evidence="3">3.2.1.52</ecNumber>
    </recommendedName>
</protein>
<dbReference type="RefSeq" id="WP_074760500.1">
    <property type="nucleotide sequence ID" value="NZ_FNRF01000002.1"/>
</dbReference>
<evidence type="ECO:0000256" key="3">
    <source>
        <dbReference type="ARBA" id="ARBA00012663"/>
    </source>
</evidence>
<dbReference type="PRINTS" id="PR00738">
    <property type="entry name" value="GLHYDRLASE20"/>
</dbReference>
<comment type="catalytic activity">
    <reaction evidence="1">
        <text>Hydrolysis of terminal non-reducing N-acetyl-D-hexosamine residues in N-acetyl-beta-D-hexosaminides.</text>
        <dbReference type="EC" id="3.2.1.52"/>
    </reaction>
</comment>
<dbReference type="PROSITE" id="PS51820">
    <property type="entry name" value="PA14"/>
    <property type="match status" value="1"/>
</dbReference>
<dbReference type="SMART" id="SM00758">
    <property type="entry name" value="PA14"/>
    <property type="match status" value="1"/>
</dbReference>
<dbReference type="EC" id="3.2.1.52" evidence="3"/>
<dbReference type="Pfam" id="PF07691">
    <property type="entry name" value="PA14"/>
    <property type="match status" value="1"/>
</dbReference>
<dbReference type="PANTHER" id="PTHR22600:SF57">
    <property type="entry name" value="BETA-N-ACETYLHEXOSAMINIDASE"/>
    <property type="match status" value="1"/>
</dbReference>
<feature type="chain" id="PRO_5010353977" description="beta-N-acetylhexosaminidase" evidence="7">
    <location>
        <begin position="19"/>
        <end position="750"/>
    </location>
</feature>
<evidence type="ECO:0000256" key="1">
    <source>
        <dbReference type="ARBA" id="ARBA00001231"/>
    </source>
</evidence>
<dbReference type="Gene3D" id="3.30.379.10">
    <property type="entry name" value="Chitobiase/beta-hexosaminidase domain 2-like"/>
    <property type="match status" value="1"/>
</dbReference>
<dbReference type="Gene3D" id="3.90.182.10">
    <property type="entry name" value="Toxin - Anthrax Protective Antigen,domain 1"/>
    <property type="match status" value="1"/>
</dbReference>
<sequence length="750" mass="84970">MKKIILLLFSILSLGIQAQVNLVPAPQKVTVGTGEFNLAPGTTIAYSSAALKPAAEYLQVCLQRYAKVNATLVAGKQGDIRLTTQKGIAKDGYQLSVKANGIDINAANYSGTLSAIATLNQLLLQNDGKAAIPAVAVTDAPRFNWRGFHLDVSRHFFTVDEVKEIIDLMALYKLNRFHWHLTDDQGWRIEIEKYPLLTEKGAWRIYNNQDTACMQLAARDDNPNLLIPKKNTRVEHGDTLYGGYYTQDQIRDVVAYAKQRGIEIVPEIDMPGHFLSAIENYEGLSCFPTIGWGQYFTTPLCPGKQKVLDFCKDIWSEIFKLFPYEYVHVGGDEVRKDTWKECPDCQKRIKENHLKNEEELQSWFIHQMEAFINKNGKKMMGWDEILEGGLSKTATVTWWRTWVPDAPSQVTAQGNDVIFCPGSPMYLSQAEEKTSMRSIYEYDKEMLKGMNAKQKQHVIGVQGNMWCEYIPTRERLLFQYFPRILALSELAWTKPELKDYDQFYSRLPKQFAMLHKLNVPFRTPSLDGIYRVNAFTNEGTMAVTCADPLATVRYTTDGSFPNKNSQLYNGPVKIDETTHFTLRTFAPNGQAGEMIKADFLKQGLLEPVKADASQLTQGLNAAWYNYRGEKCREIHKAPFNGNYAANDVVIPEGVKGNIGLIMTGYLRVPEDGVYTFSLMSDDGSWLKIDGNMVVDNDRPQSPHEEVSQQALKAGLHKIEVRYFDSNGGMLRLWVFDTKGQKMQPADIYFK</sequence>
<dbReference type="PANTHER" id="PTHR22600">
    <property type="entry name" value="BETA-HEXOSAMINIDASE"/>
    <property type="match status" value="1"/>
</dbReference>
<dbReference type="SUPFAM" id="SSF55545">
    <property type="entry name" value="beta-N-acetylhexosaminidase-like domain"/>
    <property type="match status" value="1"/>
</dbReference>